<feature type="domain" description="Sfi1 spindle body" evidence="2">
    <location>
        <begin position="470"/>
        <end position="814"/>
    </location>
</feature>
<gene>
    <name evidence="3" type="ORF">FIBSPDRAFT_826510</name>
</gene>
<feature type="region of interest" description="Disordered" evidence="1">
    <location>
        <begin position="118"/>
        <end position="153"/>
    </location>
</feature>
<dbReference type="AlphaFoldDB" id="A0A166JF53"/>
<feature type="region of interest" description="Disordered" evidence="1">
    <location>
        <begin position="1016"/>
        <end position="1146"/>
    </location>
</feature>
<evidence type="ECO:0000256" key="1">
    <source>
        <dbReference type="SAM" id="MobiDB-lite"/>
    </source>
</evidence>
<sequence length="1171" mass="134882">MSGFRPTRASPPAKRPTSAGGRVVAQTTVSDISRSSAVSTSELQGLAPEDIEFLDAVINHASPSATTFLSVFKAYNDILSERGMDPQNEVVYYGKLLKLGTLRGASWGDKWRMVKEQHGYGGDDDEDDTDGNAGTRAQPPPGPSTQRPPLGPFPQAIRQKARRVDEDALTLHSYQDESESVADTEQHTETEIDEPQYHRTPRSILQPSPSDATSTAATSLNPRDGRLSSTSTPAITRRQMLLAPTRTLRVWDDASDATEDVRAPSTTPPSYGAAVRDSAPHKPSPSITPRARAQTDRPTSTPAMTKASPQPAPSRPRTKSMINEEDTWSKISMQRDEKEADRFREDRLADRCWGIWKCGFDWIMTTNEQISQARDNLVIGTSMQQWRNKTASQLELYTRVSALANTRCLRASLAQWKSRLKEKRQIDWRNDMRRKMTSVREKREAKLRKDAWAKWRQSYKSHLSGQHYSERLVLRFFQRWKTRLADVDHLEAAADRFMDGTERGVADRCWTYWRRAVELKTVERAMAERVGLRIMGNILDVWKRRARNHSVADAFHDHQLKKHAIASWKASQGRLRVLERRATKHLARQDSVLLRAVSRVWKARERGQLLERVRSVRILKDAWLVWLQRIHQHKQHEDLALAFSMRSGTYISSSALQKWRQVRASHRNALAFAVHYNSAQLQFKMLLAWRLELRAKLKMLKQGRMAEKFFIYRQAWKVWILKLEEKARGKKLRELERTKMAKYYHVWAQKAKRERERKQAEMLIRRKVALRMMSAALSKWTNRVIELKLREIEMGQRHTAALITFAFNRWKGVCLRHVEELNLMQSYQYVKREGETENIRRMFNRWLSAARSTRHRRLTLERKEEEMRVVCISNTWNKWRERFIDEKLRPIEYDVILQTHRNTLFRAFGIWQARTKSLPALKFHASHSKAKHWQIWRAAMPQALQHRKAREKDKRTLLSKTLDKWVEACRTKIALKAVARARYLRLPTTSTPRAIKSAPAVAPIASRNVFPRRPVRAESAVAESDEAGPSRPSTVIPKPFGTRTGIASLLSTRPRSDTTRSGPRASRPPSEARAPSPTRTESSRAPARDRSPVRLRFPTQLQPRAAREPSPARSAPFEVPREKFTDDALSRTAPPSSAGGEVARSRLWLELRDVQRKSKHSSRHSTSKEPP</sequence>
<protein>
    <recommendedName>
        <fullName evidence="2">Sfi1 spindle body domain-containing protein</fullName>
    </recommendedName>
</protein>
<evidence type="ECO:0000259" key="2">
    <source>
        <dbReference type="Pfam" id="PF08457"/>
    </source>
</evidence>
<proteinExistence type="predicted"/>
<feature type="compositionally biased region" description="Basic and acidic residues" evidence="1">
    <location>
        <begin position="1119"/>
        <end position="1129"/>
    </location>
</feature>
<dbReference type="InterPro" id="IPR013665">
    <property type="entry name" value="Sfi1_dom"/>
</dbReference>
<feature type="region of interest" description="Disordered" evidence="1">
    <location>
        <begin position="172"/>
        <end position="241"/>
    </location>
</feature>
<organism evidence="3 4">
    <name type="scientific">Athelia psychrophila</name>
    <dbReference type="NCBI Taxonomy" id="1759441"/>
    <lineage>
        <taxon>Eukaryota</taxon>
        <taxon>Fungi</taxon>
        <taxon>Dikarya</taxon>
        <taxon>Basidiomycota</taxon>
        <taxon>Agaricomycotina</taxon>
        <taxon>Agaricomycetes</taxon>
        <taxon>Agaricomycetidae</taxon>
        <taxon>Atheliales</taxon>
        <taxon>Atheliaceae</taxon>
        <taxon>Athelia</taxon>
    </lineage>
</organism>
<accession>A0A166JF53</accession>
<dbReference type="OrthoDB" id="1933281at2759"/>
<dbReference type="Pfam" id="PF08457">
    <property type="entry name" value="Sfi1"/>
    <property type="match status" value="1"/>
</dbReference>
<feature type="region of interest" description="Disordered" evidence="1">
    <location>
        <begin position="1"/>
        <end position="26"/>
    </location>
</feature>
<feature type="compositionally biased region" description="Low complexity" evidence="1">
    <location>
        <begin position="1059"/>
        <end position="1079"/>
    </location>
</feature>
<name>A0A166JF53_9AGAM</name>
<dbReference type="STRING" id="436010.A0A166JF53"/>
<dbReference type="EMBL" id="KV417552">
    <property type="protein sequence ID" value="KZP20794.1"/>
    <property type="molecule type" value="Genomic_DNA"/>
</dbReference>
<evidence type="ECO:0000313" key="3">
    <source>
        <dbReference type="EMBL" id="KZP20794.1"/>
    </source>
</evidence>
<dbReference type="Proteomes" id="UP000076532">
    <property type="component" value="Unassembled WGS sequence"/>
</dbReference>
<evidence type="ECO:0000313" key="4">
    <source>
        <dbReference type="Proteomes" id="UP000076532"/>
    </source>
</evidence>
<feature type="compositionally biased region" description="Low complexity" evidence="1">
    <location>
        <begin position="210"/>
        <end position="219"/>
    </location>
</feature>
<reference evidence="3 4" key="1">
    <citation type="journal article" date="2016" name="Mol. Biol. Evol.">
        <title>Comparative Genomics of Early-Diverging Mushroom-Forming Fungi Provides Insights into the Origins of Lignocellulose Decay Capabilities.</title>
        <authorList>
            <person name="Nagy L.G."/>
            <person name="Riley R."/>
            <person name="Tritt A."/>
            <person name="Adam C."/>
            <person name="Daum C."/>
            <person name="Floudas D."/>
            <person name="Sun H."/>
            <person name="Yadav J.S."/>
            <person name="Pangilinan J."/>
            <person name="Larsson K.H."/>
            <person name="Matsuura K."/>
            <person name="Barry K."/>
            <person name="Labutti K."/>
            <person name="Kuo R."/>
            <person name="Ohm R.A."/>
            <person name="Bhattacharya S.S."/>
            <person name="Shirouzu T."/>
            <person name="Yoshinaga Y."/>
            <person name="Martin F.M."/>
            <person name="Grigoriev I.V."/>
            <person name="Hibbett D.S."/>
        </authorList>
    </citation>
    <scope>NUCLEOTIDE SEQUENCE [LARGE SCALE GENOMIC DNA]</scope>
    <source>
        <strain evidence="3 4">CBS 109695</strain>
    </source>
</reference>
<feature type="region of interest" description="Disordered" evidence="1">
    <location>
        <begin position="254"/>
        <end position="325"/>
    </location>
</feature>
<keyword evidence="4" id="KW-1185">Reference proteome</keyword>